<comment type="similarity">
    <text evidence="2">Belongs to the RNA polymerase-binding protein RbpA family.</text>
</comment>
<sequence>MAVGGQNAIRGSRVGAGPMGEAERGDAAPRQRVRYFCAHRHQSEVVFAFEATVPESWDCPKCGLPASRDSDNPPPPPKIEPYKTHLAYVKERRSDAEAADILQEALRSLRDRRERGEVVF</sequence>
<evidence type="ECO:0000256" key="3">
    <source>
        <dbReference type="SAM" id="MobiDB-lite"/>
    </source>
</evidence>
<dbReference type="HAMAP" id="MF_01483">
    <property type="entry name" value="RbpA"/>
    <property type="match status" value="1"/>
</dbReference>
<comment type="subunit">
    <text evidence="2">Forms a complex with the RNAP catalytic core and with free principal sigma factors.</text>
</comment>
<dbReference type="Pfam" id="PF13397">
    <property type="entry name" value="RbpA"/>
    <property type="match status" value="1"/>
</dbReference>
<protein>
    <recommendedName>
        <fullName evidence="2">RNA polymerase-binding protein RbpA</fullName>
    </recommendedName>
</protein>
<dbReference type="InterPro" id="IPR018527">
    <property type="entry name" value="Rubredoxin_Fe_BS"/>
</dbReference>
<dbReference type="InterPro" id="IPR025182">
    <property type="entry name" value="RNApol-bd_RbpA"/>
</dbReference>
<dbReference type="PROSITE" id="PS00202">
    <property type="entry name" value="RUBREDOXIN"/>
    <property type="match status" value="1"/>
</dbReference>
<feature type="binding site" evidence="2">
    <location>
        <position position="41"/>
    </location>
    <ligand>
        <name>Zn(2+)</name>
        <dbReference type="ChEBI" id="CHEBI:29105"/>
    </ligand>
</feature>
<feature type="binding site" evidence="2">
    <location>
        <position position="62"/>
    </location>
    <ligand>
        <name>Zn(2+)</name>
        <dbReference type="ChEBI" id="CHEBI:29105"/>
    </ligand>
</feature>
<evidence type="ECO:0000256" key="2">
    <source>
        <dbReference type="HAMAP-Rule" id="MF_01483"/>
    </source>
</evidence>
<dbReference type="GO" id="GO:0045893">
    <property type="term" value="P:positive regulation of DNA-templated transcription"/>
    <property type="evidence" value="ECO:0007669"/>
    <property type="project" value="UniProtKB-UniRule"/>
</dbReference>
<dbReference type="EMBL" id="CADCUF010000219">
    <property type="protein sequence ID" value="CAA9344699.1"/>
    <property type="molecule type" value="Genomic_DNA"/>
</dbReference>
<keyword evidence="2" id="KW-0805">Transcription regulation</keyword>
<comment type="cofactor">
    <cofactor evidence="2">
        <name>Zn(2+)</name>
        <dbReference type="ChEBI" id="CHEBI:29105"/>
    </cofactor>
    <text evidence="2">Bind 1 Zn(2+) per subunit.</text>
</comment>
<dbReference type="AlphaFoldDB" id="A0A6J4LZ25"/>
<comment type="function">
    <text evidence="2">Binds to RNA polymerase (RNAP), stimulating transcription from principal, but not alternative sigma factor promoters.</text>
</comment>
<dbReference type="InterPro" id="IPR038638">
    <property type="entry name" value="RbpA_sf"/>
</dbReference>
<dbReference type="GO" id="GO:0008270">
    <property type="term" value="F:zinc ion binding"/>
    <property type="evidence" value="ECO:0007669"/>
    <property type="project" value="UniProtKB-UniRule"/>
</dbReference>
<proteinExistence type="inferred from homology"/>
<feature type="binding site" evidence="2">
    <location>
        <position position="59"/>
    </location>
    <ligand>
        <name>Zn(2+)</name>
        <dbReference type="ChEBI" id="CHEBI:29105"/>
    </ligand>
</feature>
<dbReference type="Gene3D" id="2.20.28.270">
    <property type="entry name" value="RNA polymerase-binding protein A"/>
    <property type="match status" value="1"/>
</dbReference>
<keyword evidence="1 2" id="KW-0479">Metal-binding</keyword>
<gene>
    <name evidence="2" type="primary">rbpA</name>
    <name evidence="4" type="ORF">AVDCRST_MAG24-1461</name>
</gene>
<name>A0A6J4LZ25_9ACTN</name>
<accession>A0A6J4LZ25</accession>
<dbReference type="GO" id="GO:0001000">
    <property type="term" value="F:bacterial-type RNA polymerase core enzyme binding"/>
    <property type="evidence" value="ECO:0007669"/>
    <property type="project" value="UniProtKB-UniRule"/>
</dbReference>
<keyword evidence="2" id="KW-0804">Transcription</keyword>
<keyword evidence="2" id="KW-0862">Zinc</keyword>
<evidence type="ECO:0000313" key="4">
    <source>
        <dbReference type="EMBL" id="CAA9344699.1"/>
    </source>
</evidence>
<organism evidence="4">
    <name type="scientific">uncultured Nocardioidaceae bacterium</name>
    <dbReference type="NCBI Taxonomy" id="253824"/>
    <lineage>
        <taxon>Bacteria</taxon>
        <taxon>Bacillati</taxon>
        <taxon>Actinomycetota</taxon>
        <taxon>Actinomycetes</taxon>
        <taxon>Propionibacteriales</taxon>
        <taxon>Nocardioidaceae</taxon>
        <taxon>environmental samples</taxon>
    </lineage>
</organism>
<reference evidence="4" key="1">
    <citation type="submission" date="2020-02" db="EMBL/GenBank/DDBJ databases">
        <authorList>
            <person name="Meier V. D."/>
        </authorList>
    </citation>
    <scope>NUCLEOTIDE SEQUENCE</scope>
    <source>
        <strain evidence="4">AVDCRST_MAG24</strain>
    </source>
</reference>
<feature type="binding site" evidence="2">
    <location>
        <position position="37"/>
    </location>
    <ligand>
        <name>Zn(2+)</name>
        <dbReference type="ChEBI" id="CHEBI:29105"/>
    </ligand>
</feature>
<feature type="region of interest" description="Disordered" evidence="3">
    <location>
        <begin position="1"/>
        <end position="27"/>
    </location>
</feature>
<evidence type="ECO:0000256" key="1">
    <source>
        <dbReference type="ARBA" id="ARBA00022723"/>
    </source>
</evidence>